<dbReference type="Proteomes" id="UP001145742">
    <property type="component" value="Unassembled WGS sequence"/>
</dbReference>
<accession>A0ABQ9CT87</accession>
<protein>
    <submittedName>
        <fullName evidence="1">Uncharacterized protein</fullName>
    </submittedName>
</protein>
<name>A0ABQ9CT87_9PASS</name>
<keyword evidence="2" id="KW-1185">Reference proteome</keyword>
<reference evidence="1" key="1">
    <citation type="submission" date="2019-10" db="EMBL/GenBank/DDBJ databases">
        <authorList>
            <person name="Soares A.E.R."/>
            <person name="Aleixo A."/>
            <person name="Schneider P."/>
            <person name="Miyaki C.Y."/>
            <person name="Schneider M.P."/>
            <person name="Mello C."/>
            <person name="Vasconcelos A.T.R."/>
        </authorList>
    </citation>
    <scope>NUCLEOTIDE SEQUENCE</scope>
    <source>
        <tissue evidence="1">Muscle</tissue>
    </source>
</reference>
<comment type="caution">
    <text evidence="1">The sequence shown here is derived from an EMBL/GenBank/DDBJ whole genome shotgun (WGS) entry which is preliminary data.</text>
</comment>
<gene>
    <name evidence="1" type="ORF">WISP_118223</name>
</gene>
<sequence length="92" mass="10618">MKRTFVSRKCGEKSQKESKCQFSHNDCYENWDFKNERQNHACHVVGVPASKKTAEKGLKNLEKYHAKTGKVGEAGKQYWKIGESWDSEEHLG</sequence>
<organism evidence="1 2">
    <name type="scientific">Willisornis vidua</name>
    <name type="common">Xingu scale-backed antbird</name>
    <dbReference type="NCBI Taxonomy" id="1566151"/>
    <lineage>
        <taxon>Eukaryota</taxon>
        <taxon>Metazoa</taxon>
        <taxon>Chordata</taxon>
        <taxon>Craniata</taxon>
        <taxon>Vertebrata</taxon>
        <taxon>Euteleostomi</taxon>
        <taxon>Archelosauria</taxon>
        <taxon>Archosauria</taxon>
        <taxon>Dinosauria</taxon>
        <taxon>Saurischia</taxon>
        <taxon>Theropoda</taxon>
        <taxon>Coelurosauria</taxon>
        <taxon>Aves</taxon>
        <taxon>Neognathae</taxon>
        <taxon>Neoaves</taxon>
        <taxon>Telluraves</taxon>
        <taxon>Australaves</taxon>
        <taxon>Passeriformes</taxon>
        <taxon>Thamnophilidae</taxon>
        <taxon>Willisornis</taxon>
    </lineage>
</organism>
<evidence type="ECO:0000313" key="2">
    <source>
        <dbReference type="Proteomes" id="UP001145742"/>
    </source>
</evidence>
<evidence type="ECO:0000313" key="1">
    <source>
        <dbReference type="EMBL" id="KAJ7408848.1"/>
    </source>
</evidence>
<proteinExistence type="predicted"/>
<dbReference type="EMBL" id="WHWB01034514">
    <property type="protein sequence ID" value="KAJ7408848.1"/>
    <property type="molecule type" value="Genomic_DNA"/>
</dbReference>